<gene>
    <name evidence="2" type="ORF">IIF7_01535</name>
</gene>
<evidence type="ECO:0000313" key="3">
    <source>
        <dbReference type="Proteomes" id="UP000192746"/>
    </source>
</evidence>
<dbReference type="STRING" id="1185767.IIF7_01535"/>
<dbReference type="AlphaFoldDB" id="A0A1Y1T9N2"/>
<accession>A0A1Y1T9N2</accession>
<comment type="caution">
    <text evidence="2">The sequence shown here is derived from an EMBL/GenBank/DDBJ whole genome shotgun (WGS) entry which is preliminary data.</text>
</comment>
<dbReference type="RefSeq" id="WP_084839893.1">
    <property type="nucleotide sequence ID" value="NZ_ARYN01000001.1"/>
</dbReference>
<feature type="chain" id="PRO_5012756366" description="Secreted protein" evidence="1">
    <location>
        <begin position="25"/>
        <end position="466"/>
    </location>
</feature>
<keyword evidence="3" id="KW-1185">Reference proteome</keyword>
<organism evidence="2 3">
    <name type="scientific">Zunongwangia atlantica 22II14-10F7</name>
    <dbReference type="NCBI Taxonomy" id="1185767"/>
    <lineage>
        <taxon>Bacteria</taxon>
        <taxon>Pseudomonadati</taxon>
        <taxon>Bacteroidota</taxon>
        <taxon>Flavobacteriia</taxon>
        <taxon>Flavobacteriales</taxon>
        <taxon>Flavobacteriaceae</taxon>
        <taxon>Zunongwangia</taxon>
    </lineage>
</organism>
<evidence type="ECO:0008006" key="4">
    <source>
        <dbReference type="Google" id="ProtNLM"/>
    </source>
</evidence>
<dbReference type="EMBL" id="ARYN01000001">
    <property type="protein sequence ID" value="ORL47402.1"/>
    <property type="molecule type" value="Genomic_DNA"/>
</dbReference>
<dbReference type="PROSITE" id="PS51257">
    <property type="entry name" value="PROKAR_LIPOPROTEIN"/>
    <property type="match status" value="1"/>
</dbReference>
<evidence type="ECO:0000256" key="1">
    <source>
        <dbReference type="SAM" id="SignalP"/>
    </source>
</evidence>
<protein>
    <recommendedName>
        <fullName evidence="4">Secreted protein</fullName>
    </recommendedName>
</protein>
<reference evidence="2 3" key="1">
    <citation type="submission" date="2013-04" db="EMBL/GenBank/DDBJ databases">
        <title>Zunongwangia sp. 22II14-10F7 Genome Sequencing.</title>
        <authorList>
            <person name="Lai Q."/>
            <person name="Shao Z."/>
        </authorList>
    </citation>
    <scope>NUCLEOTIDE SEQUENCE [LARGE SCALE GENOMIC DNA]</scope>
    <source>
        <strain evidence="2 3">22II14-10F7</strain>
    </source>
</reference>
<dbReference type="OrthoDB" id="1420424at2"/>
<name>A0A1Y1T9N2_9FLAO</name>
<proteinExistence type="predicted"/>
<keyword evidence="1" id="KW-0732">Signal</keyword>
<evidence type="ECO:0000313" key="2">
    <source>
        <dbReference type="EMBL" id="ORL47402.1"/>
    </source>
</evidence>
<dbReference type="Proteomes" id="UP000192746">
    <property type="component" value="Unassembled WGS sequence"/>
</dbReference>
<sequence>MKMHKLNYILLFLLGCAINVSVSAQDMMQRNYNVNSDVIVDVDAKNTNIIIESWDKNSVAIEAFINDGVPQNEATKMMDSWKLTTNGNKNKVQISSKSDMNVNWDVDINEAELNDALAQLPEIMGPIMNNLVNPILQNISENPLPPDLFENMGAINFDYEAYQEEGDAYLERYEKQVDKKFGKDFEKKMEKWAANFEKNIEGNSEEFEKSMEEWGNSFGASMEKWGESFGKKMEAWGKNFEEKMAAKEEAGQNMPNVIVINRNKEGTKAQKTIKIKAPKNAQIRLNVRYGKVELDNADNLMAELSHANFKANRISGKDTHVKVSYTPVKISNWDYGVLNASYLPSCDINAARSIKLISNSSDVNINRLSEVGILSGTFGNLAIKNLGGSFKNLDITLENSDLKLKLPQSAFRFNYNGNQSDVEYPGTLKVDKTSSYDNEILKGYYKSSNSDAQISISARFSDVLLN</sequence>
<feature type="signal peptide" evidence="1">
    <location>
        <begin position="1"/>
        <end position="24"/>
    </location>
</feature>